<keyword evidence="3" id="KW-1185">Reference proteome</keyword>
<reference evidence="2 3" key="1">
    <citation type="journal article" date="2019" name="Int. J. Syst. Evol. Microbiol.">
        <title>The Global Catalogue of Microorganisms (GCM) 10K type strain sequencing project: providing services to taxonomists for standard genome sequencing and annotation.</title>
        <authorList>
            <consortium name="The Broad Institute Genomics Platform"/>
            <consortium name="The Broad Institute Genome Sequencing Center for Infectious Disease"/>
            <person name="Wu L."/>
            <person name="Ma J."/>
        </authorList>
    </citation>
    <scope>NUCLEOTIDE SEQUENCE [LARGE SCALE GENOMIC DNA]</scope>
    <source>
        <strain evidence="2 3">JCM 16013</strain>
    </source>
</reference>
<gene>
    <name evidence="2" type="ORF">GCM10009838_85580</name>
</gene>
<feature type="compositionally biased region" description="Basic and acidic residues" evidence="1">
    <location>
        <begin position="19"/>
        <end position="30"/>
    </location>
</feature>
<accession>A0ABN2TDS4</accession>
<dbReference type="Proteomes" id="UP001499854">
    <property type="component" value="Unassembled WGS sequence"/>
</dbReference>
<comment type="caution">
    <text evidence="2">The sequence shown here is derived from an EMBL/GenBank/DDBJ whole genome shotgun (WGS) entry which is preliminary data.</text>
</comment>
<feature type="region of interest" description="Disordered" evidence="1">
    <location>
        <begin position="12"/>
        <end position="50"/>
    </location>
</feature>
<sequence>MFAVSDCDEIRAMVPGPVDHPDVREPEMPKRSLKRVCQASGTAGEEPFGR</sequence>
<proteinExistence type="predicted"/>
<evidence type="ECO:0000313" key="2">
    <source>
        <dbReference type="EMBL" id="GAA2006178.1"/>
    </source>
</evidence>
<evidence type="ECO:0000256" key="1">
    <source>
        <dbReference type="SAM" id="MobiDB-lite"/>
    </source>
</evidence>
<protein>
    <submittedName>
        <fullName evidence="2">Uncharacterized protein</fullName>
    </submittedName>
</protein>
<organism evidence="2 3">
    <name type="scientific">Catenulispora subtropica</name>
    <dbReference type="NCBI Taxonomy" id="450798"/>
    <lineage>
        <taxon>Bacteria</taxon>
        <taxon>Bacillati</taxon>
        <taxon>Actinomycetota</taxon>
        <taxon>Actinomycetes</taxon>
        <taxon>Catenulisporales</taxon>
        <taxon>Catenulisporaceae</taxon>
        <taxon>Catenulispora</taxon>
    </lineage>
</organism>
<evidence type="ECO:0000313" key="3">
    <source>
        <dbReference type="Proteomes" id="UP001499854"/>
    </source>
</evidence>
<name>A0ABN2TDS4_9ACTN</name>
<dbReference type="EMBL" id="BAAAQM010000090">
    <property type="protein sequence ID" value="GAA2006178.1"/>
    <property type="molecule type" value="Genomic_DNA"/>
</dbReference>